<organism evidence="9 10">
    <name type="scientific">Iningainema tapete BLCC-T55</name>
    <dbReference type="NCBI Taxonomy" id="2748662"/>
    <lineage>
        <taxon>Bacteria</taxon>
        <taxon>Bacillati</taxon>
        <taxon>Cyanobacteriota</taxon>
        <taxon>Cyanophyceae</taxon>
        <taxon>Nostocales</taxon>
        <taxon>Scytonemataceae</taxon>
        <taxon>Iningainema tapete</taxon>
    </lineage>
</organism>
<keyword evidence="5 7" id="KW-1133">Transmembrane helix</keyword>
<dbReference type="InterPro" id="IPR000620">
    <property type="entry name" value="EamA_dom"/>
</dbReference>
<dbReference type="PANTHER" id="PTHR32322">
    <property type="entry name" value="INNER MEMBRANE TRANSPORTER"/>
    <property type="match status" value="1"/>
</dbReference>
<dbReference type="PANTHER" id="PTHR32322:SF18">
    <property type="entry name" value="S-ADENOSYLMETHIONINE_S-ADENOSYLHOMOCYSTEINE TRANSPORTER"/>
    <property type="match status" value="1"/>
</dbReference>
<feature type="transmembrane region" description="Helical" evidence="7">
    <location>
        <begin position="18"/>
        <end position="34"/>
    </location>
</feature>
<feature type="transmembrane region" description="Helical" evidence="7">
    <location>
        <begin position="277"/>
        <end position="296"/>
    </location>
</feature>
<dbReference type="InterPro" id="IPR037185">
    <property type="entry name" value="EmrE-like"/>
</dbReference>
<keyword evidence="10" id="KW-1185">Reference proteome</keyword>
<accession>A0A8J6XNF4</accession>
<evidence type="ECO:0000256" key="7">
    <source>
        <dbReference type="SAM" id="Phobius"/>
    </source>
</evidence>
<reference evidence="9" key="1">
    <citation type="submission" date="2020-09" db="EMBL/GenBank/DDBJ databases">
        <title>Iningainema tapete sp. nov. (Scytonemataceae, Cyanobacteria) from greenhouses in central Florida (USA) produces two types of nodularin with biosynthetic potential for microcystin-LR and anabaenopeptins.</title>
        <authorList>
            <person name="Berthold D.E."/>
            <person name="Lefler F.W."/>
            <person name="Huang I.-S."/>
            <person name="Abdulla H."/>
            <person name="Zimba P.V."/>
            <person name="Laughinghouse H.D. IV."/>
        </authorList>
    </citation>
    <scope>NUCLEOTIDE SEQUENCE</scope>
    <source>
        <strain evidence="9">BLCCT55</strain>
    </source>
</reference>
<feature type="transmembrane region" description="Helical" evidence="7">
    <location>
        <begin position="93"/>
        <end position="112"/>
    </location>
</feature>
<feature type="transmembrane region" description="Helical" evidence="7">
    <location>
        <begin position="245"/>
        <end position="265"/>
    </location>
</feature>
<dbReference type="EMBL" id="JACXAE010000057">
    <property type="protein sequence ID" value="MBD2773617.1"/>
    <property type="molecule type" value="Genomic_DNA"/>
</dbReference>
<evidence type="ECO:0000256" key="1">
    <source>
        <dbReference type="ARBA" id="ARBA00004651"/>
    </source>
</evidence>
<evidence type="ECO:0000259" key="8">
    <source>
        <dbReference type="Pfam" id="PF00892"/>
    </source>
</evidence>
<dbReference type="InterPro" id="IPR050638">
    <property type="entry name" value="AA-Vitamin_Transporters"/>
</dbReference>
<dbReference type="RefSeq" id="WP_190829632.1">
    <property type="nucleotide sequence ID" value="NZ_CAWPPI010000057.1"/>
</dbReference>
<protein>
    <submittedName>
        <fullName evidence="9">DMT family transporter</fullName>
    </submittedName>
</protein>
<evidence type="ECO:0000256" key="2">
    <source>
        <dbReference type="ARBA" id="ARBA00007362"/>
    </source>
</evidence>
<evidence type="ECO:0000256" key="3">
    <source>
        <dbReference type="ARBA" id="ARBA00022475"/>
    </source>
</evidence>
<keyword evidence="6 7" id="KW-0472">Membrane</keyword>
<dbReference type="Proteomes" id="UP000629098">
    <property type="component" value="Unassembled WGS sequence"/>
</dbReference>
<feature type="domain" description="EamA" evidence="8">
    <location>
        <begin position="183"/>
        <end position="318"/>
    </location>
</feature>
<evidence type="ECO:0000256" key="5">
    <source>
        <dbReference type="ARBA" id="ARBA00022989"/>
    </source>
</evidence>
<comment type="similarity">
    <text evidence="2">Belongs to the EamA transporter family.</text>
</comment>
<feature type="transmembrane region" description="Helical" evidence="7">
    <location>
        <begin position="54"/>
        <end position="73"/>
    </location>
</feature>
<feature type="domain" description="EamA" evidence="8">
    <location>
        <begin position="37"/>
        <end position="162"/>
    </location>
</feature>
<feature type="transmembrane region" description="Helical" evidence="7">
    <location>
        <begin position="302"/>
        <end position="320"/>
    </location>
</feature>
<dbReference type="GO" id="GO:0005886">
    <property type="term" value="C:plasma membrane"/>
    <property type="evidence" value="ECO:0007669"/>
    <property type="project" value="UniProtKB-SubCell"/>
</dbReference>
<feature type="transmembrane region" description="Helical" evidence="7">
    <location>
        <begin position="146"/>
        <end position="168"/>
    </location>
</feature>
<feature type="transmembrane region" description="Helical" evidence="7">
    <location>
        <begin position="208"/>
        <end position="233"/>
    </location>
</feature>
<evidence type="ECO:0000313" key="9">
    <source>
        <dbReference type="EMBL" id="MBD2773617.1"/>
    </source>
</evidence>
<comment type="subcellular location">
    <subcellularLocation>
        <location evidence="1">Cell membrane</location>
        <topology evidence="1">Multi-pass membrane protein</topology>
    </subcellularLocation>
</comment>
<feature type="transmembrane region" description="Helical" evidence="7">
    <location>
        <begin position="118"/>
        <end position="139"/>
    </location>
</feature>
<comment type="caution">
    <text evidence="9">The sequence shown here is derived from an EMBL/GenBank/DDBJ whole genome shotgun (WGS) entry which is preliminary data.</text>
</comment>
<feature type="transmembrane region" description="Helical" evidence="7">
    <location>
        <begin position="174"/>
        <end position="196"/>
    </location>
</feature>
<name>A0A8J6XNF4_9CYAN</name>
<sequence length="351" mass="38670">MTVITPTSNLNRKIPGKTYLWLAILIFGAANAITRKLTEIGAQNLIDGRNPISFCNVLFVGNICALVMLILIYRRQWNIANLKQISWQNWLSLSFMAILSGALAPSLIFIALDHTMVTNVILIGRIETPLTLALSIWLIKERVNILTIFGAIISLLGVFTTVFLQVLWENMMSPSVFMTVGVGEIMVGIAAIALSISTIISKTSLQQIPLGIFSVFRISLATIVFFCIVLYLYGSQHFIDVFAPFLWQWMLIYSAVIVVFGQICWFTGLKRATTSDISLASSFTPIAGILAAYFILKEAPTAAQYIGGSIVLLGIFLSHLGNQRQQHSLNTSVARNNIEQKMTNAGGFQGL</sequence>
<gene>
    <name evidence="9" type="ORF">ICL16_16440</name>
</gene>
<dbReference type="Pfam" id="PF00892">
    <property type="entry name" value="EamA"/>
    <property type="match status" value="2"/>
</dbReference>
<evidence type="ECO:0000256" key="4">
    <source>
        <dbReference type="ARBA" id="ARBA00022692"/>
    </source>
</evidence>
<proteinExistence type="inferred from homology"/>
<keyword evidence="3" id="KW-1003">Cell membrane</keyword>
<keyword evidence="4 7" id="KW-0812">Transmembrane</keyword>
<evidence type="ECO:0000256" key="6">
    <source>
        <dbReference type="ARBA" id="ARBA00023136"/>
    </source>
</evidence>
<dbReference type="AlphaFoldDB" id="A0A8J6XNF4"/>
<dbReference type="SUPFAM" id="SSF103481">
    <property type="entry name" value="Multidrug resistance efflux transporter EmrE"/>
    <property type="match status" value="2"/>
</dbReference>
<evidence type="ECO:0000313" key="10">
    <source>
        <dbReference type="Proteomes" id="UP000629098"/>
    </source>
</evidence>